<accession>A0A560B1T1</accession>
<dbReference type="GO" id="GO:0008253">
    <property type="term" value="F:5'-nucleotidase activity"/>
    <property type="evidence" value="ECO:0007669"/>
    <property type="project" value="InterPro"/>
</dbReference>
<dbReference type="PANTHER" id="PTHR31367:SF5">
    <property type="entry name" value="CYTOSOLIC 5'-NUCLEOTIDASE 1A"/>
    <property type="match status" value="1"/>
</dbReference>
<protein>
    <submittedName>
        <fullName evidence="1">5'-nucleotidase</fullName>
    </submittedName>
</protein>
<dbReference type="AlphaFoldDB" id="A0A560B1T1"/>
<evidence type="ECO:0000313" key="2">
    <source>
        <dbReference type="Proteomes" id="UP000316083"/>
    </source>
</evidence>
<name>A0A560B1T1_AZOBR</name>
<gene>
    <name evidence="1" type="ORF">FBZ82_108134</name>
</gene>
<dbReference type="GO" id="GO:0000287">
    <property type="term" value="F:magnesium ion binding"/>
    <property type="evidence" value="ECO:0007669"/>
    <property type="project" value="InterPro"/>
</dbReference>
<dbReference type="InterPro" id="IPR010394">
    <property type="entry name" value="5-nucleotidase"/>
</dbReference>
<dbReference type="GO" id="GO:0009117">
    <property type="term" value="P:nucleotide metabolic process"/>
    <property type="evidence" value="ECO:0007669"/>
    <property type="project" value="InterPro"/>
</dbReference>
<dbReference type="EMBL" id="VITF01000008">
    <property type="protein sequence ID" value="TWA66469.1"/>
    <property type="molecule type" value="Genomic_DNA"/>
</dbReference>
<sequence length="349" mass="37587">MGITMPADLSNTLSIAVSARALFDLEEDHTYFQANGVEAYREYQKERFDNPPTPGTAFPLVKALLGLNATIGQEVVTVTLMSRNSPDLGHRLTRAAAHYGLDIKRWAFTSGEPVGKYLQAFQVDMFLSREIEPVEQALEAGIAAGVVYPAAGVYEVGDGITFAFDGDAVLFDGESEQIYKDRGIEAFLEHEKRNARTPMKAGPFGRMLKTLSSLQALIPPKNPPIKIALVTARNAPAHERVLHTLDIWGVRVDQMFMLGGLAKHPFLTILKPHIFFDDQDVHAAPAAEHVPSVRVPYRVGATAPDLSAAKVISAVIQTATTSLVVTANAPPAEAPANNLSAPQGTAPAA</sequence>
<dbReference type="Pfam" id="PF06189">
    <property type="entry name" value="5-nucleotidase"/>
    <property type="match status" value="1"/>
</dbReference>
<dbReference type="GO" id="GO:0005737">
    <property type="term" value="C:cytoplasm"/>
    <property type="evidence" value="ECO:0007669"/>
    <property type="project" value="InterPro"/>
</dbReference>
<dbReference type="Proteomes" id="UP000316083">
    <property type="component" value="Unassembled WGS sequence"/>
</dbReference>
<organism evidence="1 2">
    <name type="scientific">Azospirillum brasilense</name>
    <dbReference type="NCBI Taxonomy" id="192"/>
    <lineage>
        <taxon>Bacteria</taxon>
        <taxon>Pseudomonadati</taxon>
        <taxon>Pseudomonadota</taxon>
        <taxon>Alphaproteobacteria</taxon>
        <taxon>Rhodospirillales</taxon>
        <taxon>Azospirillaceae</taxon>
        <taxon>Azospirillum</taxon>
    </lineage>
</organism>
<dbReference type="GO" id="GO:0000166">
    <property type="term" value="F:nucleotide binding"/>
    <property type="evidence" value="ECO:0007669"/>
    <property type="project" value="InterPro"/>
</dbReference>
<proteinExistence type="predicted"/>
<comment type="caution">
    <text evidence="1">The sequence shown here is derived from an EMBL/GenBank/DDBJ whole genome shotgun (WGS) entry which is preliminary data.</text>
</comment>
<evidence type="ECO:0000313" key="1">
    <source>
        <dbReference type="EMBL" id="TWA66469.1"/>
    </source>
</evidence>
<reference evidence="1 2" key="1">
    <citation type="submission" date="2019-06" db="EMBL/GenBank/DDBJ databases">
        <title>Genomic Encyclopedia of Type Strains, Phase IV (KMG-V): Genome sequencing to study the core and pangenomes of soil and plant-associated prokaryotes.</title>
        <authorList>
            <person name="Whitman W."/>
        </authorList>
    </citation>
    <scope>NUCLEOTIDE SEQUENCE [LARGE SCALE GENOMIC DNA]</scope>
    <source>
        <strain evidence="1 2">BR 11796</strain>
    </source>
</reference>
<dbReference type="PANTHER" id="PTHR31367">
    <property type="entry name" value="CYTOSOLIC 5'-NUCLEOTIDASE 1 FAMILY MEMBER"/>
    <property type="match status" value="1"/>
</dbReference>